<accession>A0A177CA24</accession>
<sequence>MNRFRRTDPEPMPAPNTIGCFACSKCGTYYTHALPWLTMSLHWSTCARMTARPGAYVSSDPNPMWHSQIDIPPTPTQLFIVGPARDCRACCRIIYLAHPVGTLAGSCAFDAPHCLLTYKARFQACHAAHLDPVSQGAIISELHARPGCDNLQSAPHTNYLPALHAYNMPAYRSTLHGMTRSTHIRDRSRVRDLEYDSWIQAGHAVSPIDELLCSIAGKLCSGPVSHIDSVKKADCDPLPESAFLGIRDDTGTKQRVELYTDDEQVAREYAFIRKVDYTIDRTFFSQHGVDIARIWLRHCLQNHSACGSANTYVSLPTRLVAVGSSTRNPHLYIPVPGEKGSYLALSYCWGEGESLKTTKDTLDQLKSGFVLESLPKTCQDALVVARQLGVQYIWMDRLCIIQGDEEDWVQESSSMCSVYANALLTLAALHSPGCDTGLYTCSGTHPFKAATAISEVQLSSGRKGTVVASRDYVDTWDLFFIHMGPETDPDPQPSDYLESRLWTLQEIALSRRVLWFAHAELGWSCKEGTACECYPQPTSIKDPDEVGAHITSNLAPDSKHAKKDWLPIWYRFIEEATQRLVTKDTDRLPAVAGMASAMKHHIGGRYIAGHWEADIEKSLLWEIEELKFFRHESTARLPPIHQYYAPSWSWASISRPLNHNGALIPDIVEGKMDCKVIGIDFWPSSSNVNGPGLAILTMEAVVLAVSPPKSCNGRFEHKAKPEGRYIELYKGFSREWTPDPRGNHRPIRDKDLSVVLFLRWPDDLEPNEVGFVWGLVLERVNEDEYKDWEAQLPKVQHQGSEQVESGLDGQKLRDLRVIHTDVIEGNVYRRVGIWEHQFRNQPWEEVVKDYQRQIHII</sequence>
<gene>
    <name evidence="2" type="ORF">CC84DRAFT_895490</name>
</gene>
<dbReference type="InterPro" id="IPR010730">
    <property type="entry name" value="HET"/>
</dbReference>
<proteinExistence type="predicted"/>
<dbReference type="Proteomes" id="UP000077069">
    <property type="component" value="Unassembled WGS sequence"/>
</dbReference>
<name>A0A177CA24_9PLEO</name>
<feature type="domain" description="Heterokaryon incompatibility" evidence="1">
    <location>
        <begin position="342"/>
        <end position="506"/>
    </location>
</feature>
<keyword evidence="3" id="KW-1185">Reference proteome</keyword>
<dbReference type="PANTHER" id="PTHR33112:SF16">
    <property type="entry name" value="HETEROKARYON INCOMPATIBILITY DOMAIN-CONTAINING PROTEIN"/>
    <property type="match status" value="1"/>
</dbReference>
<evidence type="ECO:0000313" key="2">
    <source>
        <dbReference type="EMBL" id="OAG04226.1"/>
    </source>
</evidence>
<dbReference type="OrthoDB" id="3486565at2759"/>
<dbReference type="STRING" id="1460663.A0A177CA24"/>
<dbReference type="InParanoid" id="A0A177CA24"/>
<dbReference type="AlphaFoldDB" id="A0A177CA24"/>
<organism evidence="2 3">
    <name type="scientific">Paraphaeosphaeria sporulosa</name>
    <dbReference type="NCBI Taxonomy" id="1460663"/>
    <lineage>
        <taxon>Eukaryota</taxon>
        <taxon>Fungi</taxon>
        <taxon>Dikarya</taxon>
        <taxon>Ascomycota</taxon>
        <taxon>Pezizomycotina</taxon>
        <taxon>Dothideomycetes</taxon>
        <taxon>Pleosporomycetidae</taxon>
        <taxon>Pleosporales</taxon>
        <taxon>Massarineae</taxon>
        <taxon>Didymosphaeriaceae</taxon>
        <taxon>Paraphaeosphaeria</taxon>
    </lineage>
</organism>
<evidence type="ECO:0000259" key="1">
    <source>
        <dbReference type="Pfam" id="PF06985"/>
    </source>
</evidence>
<dbReference type="GeneID" id="28771303"/>
<protein>
    <submittedName>
        <fullName evidence="2">HET-domain-containing protein</fullName>
    </submittedName>
</protein>
<evidence type="ECO:0000313" key="3">
    <source>
        <dbReference type="Proteomes" id="UP000077069"/>
    </source>
</evidence>
<dbReference type="EMBL" id="KV441554">
    <property type="protein sequence ID" value="OAG04226.1"/>
    <property type="molecule type" value="Genomic_DNA"/>
</dbReference>
<dbReference type="PANTHER" id="PTHR33112">
    <property type="entry name" value="DOMAIN PROTEIN, PUTATIVE-RELATED"/>
    <property type="match status" value="1"/>
</dbReference>
<dbReference type="RefSeq" id="XP_018034591.1">
    <property type="nucleotide sequence ID" value="XM_018187817.1"/>
</dbReference>
<reference evidence="2 3" key="1">
    <citation type="submission" date="2016-05" db="EMBL/GenBank/DDBJ databases">
        <title>Comparative analysis of secretome profiles of manganese(II)-oxidizing ascomycete fungi.</title>
        <authorList>
            <consortium name="DOE Joint Genome Institute"/>
            <person name="Zeiner C.A."/>
            <person name="Purvine S.O."/>
            <person name="Zink E.M."/>
            <person name="Wu S."/>
            <person name="Pasa-Tolic L."/>
            <person name="Chaput D.L."/>
            <person name="Haridas S."/>
            <person name="Grigoriev I.V."/>
            <person name="Santelli C.M."/>
            <person name="Hansel C.M."/>
        </authorList>
    </citation>
    <scope>NUCLEOTIDE SEQUENCE [LARGE SCALE GENOMIC DNA]</scope>
    <source>
        <strain evidence="2 3">AP3s5-JAC2a</strain>
    </source>
</reference>
<dbReference type="Pfam" id="PF06985">
    <property type="entry name" value="HET"/>
    <property type="match status" value="1"/>
</dbReference>